<evidence type="ECO:0000313" key="2">
    <source>
        <dbReference type="EMBL" id="PSR55446.1"/>
    </source>
</evidence>
<proteinExistence type="predicted"/>
<dbReference type="RefSeq" id="WP_106931626.1">
    <property type="nucleotide sequence ID" value="NZ_PYFT01000001.1"/>
</dbReference>
<dbReference type="PROSITE" id="PS50106">
    <property type="entry name" value="PDZ"/>
    <property type="match status" value="1"/>
</dbReference>
<dbReference type="InterPro" id="IPR040756">
    <property type="entry name" value="Peptidase_M61_N"/>
</dbReference>
<feature type="domain" description="PDZ" evidence="1">
    <location>
        <begin position="453"/>
        <end position="510"/>
    </location>
</feature>
<sequence length="572" mass="66569">MIHYYISFSNPLTFFLQIRMVIPVQDAAEIDLQLPAWRPGRYELQNFAQKIQQFRVTDTQQQPVKYSKITKDRWRLQLVNASEIVVQYNFYAHQLDAGGSWLDETQLYVNPINCLMSVIGQEAEPCQLHIEIPENWQVACGLKQINKTTLEAITYDELVDCPLIASANLQHQVYTAQNIPFHVWFQGECQPDWNRILLDFQRFTEEQLNIFSEFPVKEYHFLYEILPYRFYHGVEHSNSTTIALGPGELLMSQELYKELLGVSCHELFHTWNIKQIRPAEMLPYDYTRENYFRTGYIAEGVTTYYGDYLLARCGIFSAEQYFAELNEVLRKHFDDFGQYHLSVADSSFELWLDGYKPGIPDRKVSIYHKGCIAALILDLEIRQLTNNQKSLDDVMRRLWQEFGKPKIGYTEQDYQRLTEEVAGQSLQSYFDQIIYSTVPVHEPLNEALNYIGCFLLKEPNVGVSESRFGFKTTLNNTSLLVGYIEPNSPAAQVLSTDDELVAVNGRRIEGNLAVLLQNEPTYEVTLFRNKFLRTVTLTADDEQHLAKYSIQKLPNATSEQQQNFKLWLKQEF</sequence>
<organism evidence="2 3">
    <name type="scientific">Adhaeribacter arboris</name>
    <dbReference type="NCBI Taxonomy" id="2072846"/>
    <lineage>
        <taxon>Bacteria</taxon>
        <taxon>Pseudomonadati</taxon>
        <taxon>Bacteroidota</taxon>
        <taxon>Cytophagia</taxon>
        <taxon>Cytophagales</taxon>
        <taxon>Hymenobacteraceae</taxon>
        <taxon>Adhaeribacter</taxon>
    </lineage>
</organism>
<dbReference type="OrthoDB" id="9778516at2"/>
<dbReference type="Gene3D" id="2.60.40.3650">
    <property type="match status" value="1"/>
</dbReference>
<dbReference type="Pfam" id="PF05299">
    <property type="entry name" value="Peptidase_M61"/>
    <property type="match status" value="1"/>
</dbReference>
<evidence type="ECO:0000259" key="1">
    <source>
        <dbReference type="PROSITE" id="PS50106"/>
    </source>
</evidence>
<dbReference type="Pfam" id="PF17899">
    <property type="entry name" value="Peptidase_M61_N"/>
    <property type="match status" value="1"/>
</dbReference>
<dbReference type="AlphaFoldDB" id="A0A2T2YIW4"/>
<evidence type="ECO:0000313" key="3">
    <source>
        <dbReference type="Proteomes" id="UP000240357"/>
    </source>
</evidence>
<name>A0A2T2YIW4_9BACT</name>
<protein>
    <submittedName>
        <fullName evidence="2">Peptidase M61</fullName>
    </submittedName>
</protein>
<comment type="caution">
    <text evidence="2">The sequence shown here is derived from an EMBL/GenBank/DDBJ whole genome shotgun (WGS) entry which is preliminary data.</text>
</comment>
<gene>
    <name evidence="2" type="ORF">AHMF7605_19015</name>
</gene>
<accession>A0A2T2YIW4</accession>
<dbReference type="InterPro" id="IPR001478">
    <property type="entry name" value="PDZ"/>
</dbReference>
<dbReference type="PIRSF" id="PIRSF016493">
    <property type="entry name" value="Glycyl_aminpptds"/>
    <property type="match status" value="1"/>
</dbReference>
<dbReference type="Proteomes" id="UP000240357">
    <property type="component" value="Unassembled WGS sequence"/>
</dbReference>
<dbReference type="Gene3D" id="2.30.42.10">
    <property type="match status" value="1"/>
</dbReference>
<dbReference type="Gene3D" id="1.10.390.10">
    <property type="entry name" value="Neutral Protease Domain 2"/>
    <property type="match status" value="1"/>
</dbReference>
<dbReference type="InterPro" id="IPR024191">
    <property type="entry name" value="Peptidase_M61"/>
</dbReference>
<dbReference type="InterPro" id="IPR007963">
    <property type="entry name" value="Peptidase_M61_catalytic"/>
</dbReference>
<dbReference type="EMBL" id="PYFT01000001">
    <property type="protein sequence ID" value="PSR55446.1"/>
    <property type="molecule type" value="Genomic_DNA"/>
</dbReference>
<dbReference type="InterPro" id="IPR027268">
    <property type="entry name" value="Peptidase_M4/M1_CTD_sf"/>
</dbReference>
<reference evidence="2 3" key="1">
    <citation type="submission" date="2018-03" db="EMBL/GenBank/DDBJ databases">
        <title>Adhaeribacter sp. HMF7605 Genome sequencing and assembly.</title>
        <authorList>
            <person name="Kang H."/>
            <person name="Kang J."/>
            <person name="Cha I."/>
            <person name="Kim H."/>
            <person name="Joh K."/>
        </authorList>
    </citation>
    <scope>NUCLEOTIDE SEQUENCE [LARGE SCALE GENOMIC DNA]</scope>
    <source>
        <strain evidence="2 3">HMF7605</strain>
    </source>
</reference>
<dbReference type="InterPro" id="IPR036034">
    <property type="entry name" value="PDZ_sf"/>
</dbReference>
<dbReference type="SUPFAM" id="SSF55486">
    <property type="entry name" value="Metalloproteases ('zincins'), catalytic domain"/>
    <property type="match status" value="1"/>
</dbReference>
<keyword evidence="3" id="KW-1185">Reference proteome</keyword>
<dbReference type="SUPFAM" id="SSF50156">
    <property type="entry name" value="PDZ domain-like"/>
    <property type="match status" value="1"/>
</dbReference>